<name>A0A645JM39_9ZZZZ</name>
<organism evidence="2">
    <name type="scientific">bioreactor metagenome</name>
    <dbReference type="NCBI Taxonomy" id="1076179"/>
    <lineage>
        <taxon>unclassified sequences</taxon>
        <taxon>metagenomes</taxon>
        <taxon>ecological metagenomes</taxon>
    </lineage>
</organism>
<comment type="caution">
    <text evidence="2">The sequence shown here is derived from an EMBL/GenBank/DDBJ whole genome shotgun (WGS) entry which is preliminary data.</text>
</comment>
<proteinExistence type="predicted"/>
<protein>
    <submittedName>
        <fullName evidence="2">Uncharacterized protein</fullName>
    </submittedName>
</protein>
<feature type="transmembrane region" description="Helical" evidence="1">
    <location>
        <begin position="48"/>
        <end position="67"/>
    </location>
</feature>
<dbReference type="AlphaFoldDB" id="A0A645JM39"/>
<keyword evidence="1" id="KW-1133">Transmembrane helix</keyword>
<sequence length="103" mass="12217">MNLVLNFIFIPRMGFLAACYTTLGSYFVLLLINYMFTRRLYVEKVYSLKNICANCACVVLYMLLMFMLIDKMLLRYILLLSITVILLKLEYKKMFIMVKELRG</sequence>
<keyword evidence="1" id="KW-0472">Membrane</keyword>
<reference evidence="2" key="1">
    <citation type="submission" date="2019-08" db="EMBL/GenBank/DDBJ databases">
        <authorList>
            <person name="Kucharzyk K."/>
            <person name="Murdoch R.W."/>
            <person name="Higgins S."/>
            <person name="Loffler F."/>
        </authorList>
    </citation>
    <scope>NUCLEOTIDE SEQUENCE</scope>
</reference>
<gene>
    <name evidence="2" type="ORF">SDC9_212134</name>
</gene>
<accession>A0A645JM39</accession>
<keyword evidence="1" id="KW-0812">Transmembrane</keyword>
<evidence type="ECO:0000256" key="1">
    <source>
        <dbReference type="SAM" id="Phobius"/>
    </source>
</evidence>
<feature type="transmembrane region" description="Helical" evidence="1">
    <location>
        <begin position="73"/>
        <end position="91"/>
    </location>
</feature>
<feature type="transmembrane region" description="Helical" evidence="1">
    <location>
        <begin position="15"/>
        <end position="36"/>
    </location>
</feature>
<evidence type="ECO:0000313" key="2">
    <source>
        <dbReference type="EMBL" id="MPN64362.1"/>
    </source>
</evidence>
<dbReference type="EMBL" id="VSSQ01145123">
    <property type="protein sequence ID" value="MPN64362.1"/>
    <property type="molecule type" value="Genomic_DNA"/>
</dbReference>